<organism evidence="2">
    <name type="scientific">bioreactor metagenome</name>
    <dbReference type="NCBI Taxonomy" id="1076179"/>
    <lineage>
        <taxon>unclassified sequences</taxon>
        <taxon>metagenomes</taxon>
        <taxon>ecological metagenomes</taxon>
    </lineage>
</organism>
<accession>A0A645FXD2</accession>
<proteinExistence type="predicted"/>
<dbReference type="Pfam" id="PF06541">
    <property type="entry name" value="ABC_trans_CmpB"/>
    <property type="match status" value="1"/>
</dbReference>
<comment type="caution">
    <text evidence="2">The sequence shown here is derived from an EMBL/GenBank/DDBJ whole genome shotgun (WGS) entry which is preliminary data.</text>
</comment>
<keyword evidence="1" id="KW-0812">Transmembrane</keyword>
<sequence>MLRKRGLIHRAIWLFGACCMAGFLLESMESFASLGYVENRQGLLYGPFTPIYGVGALAMVLFRPLLKNRSWPTVIAAAAVVGTAVEYLWGWAAEALFGTLFWDYRHFPLQLDGRVNLLFTLFWGVLGGILLKVVYPPFCHFIAGLHRGGRSLVTWVLIFLMAANVTLSAFAFTRQRQRQRQEAVSAASPLEVFLDQTYPDQWMRETFPGMRLLED</sequence>
<keyword evidence="1" id="KW-1133">Transmembrane helix</keyword>
<protein>
    <recommendedName>
        <fullName evidence="3">ABC transporter permease</fullName>
    </recommendedName>
</protein>
<feature type="transmembrane region" description="Helical" evidence="1">
    <location>
        <begin position="74"/>
        <end position="93"/>
    </location>
</feature>
<feature type="transmembrane region" description="Helical" evidence="1">
    <location>
        <begin position="152"/>
        <end position="172"/>
    </location>
</feature>
<keyword evidence="1" id="KW-0472">Membrane</keyword>
<feature type="transmembrane region" description="Helical" evidence="1">
    <location>
        <begin position="43"/>
        <end position="62"/>
    </location>
</feature>
<dbReference type="InterPro" id="IPR010540">
    <property type="entry name" value="CmpB_TMEM229"/>
</dbReference>
<evidence type="ECO:0000256" key="1">
    <source>
        <dbReference type="SAM" id="Phobius"/>
    </source>
</evidence>
<name>A0A645FXD2_9ZZZZ</name>
<dbReference type="EMBL" id="VSSQ01065616">
    <property type="protein sequence ID" value="MPN18310.1"/>
    <property type="molecule type" value="Genomic_DNA"/>
</dbReference>
<reference evidence="2" key="1">
    <citation type="submission" date="2019-08" db="EMBL/GenBank/DDBJ databases">
        <authorList>
            <person name="Kucharzyk K."/>
            <person name="Murdoch R.W."/>
            <person name="Higgins S."/>
            <person name="Loffler F."/>
        </authorList>
    </citation>
    <scope>NUCLEOTIDE SEQUENCE</scope>
</reference>
<evidence type="ECO:0008006" key="3">
    <source>
        <dbReference type="Google" id="ProtNLM"/>
    </source>
</evidence>
<feature type="transmembrane region" description="Helical" evidence="1">
    <location>
        <begin position="113"/>
        <end position="131"/>
    </location>
</feature>
<gene>
    <name evidence="2" type="ORF">SDC9_165670</name>
</gene>
<evidence type="ECO:0000313" key="2">
    <source>
        <dbReference type="EMBL" id="MPN18310.1"/>
    </source>
</evidence>
<dbReference type="AlphaFoldDB" id="A0A645FXD2"/>
<feature type="transmembrane region" description="Helical" evidence="1">
    <location>
        <begin position="12"/>
        <end position="37"/>
    </location>
</feature>